<dbReference type="EMBL" id="LT629701">
    <property type="protein sequence ID" value="SDM20895.1"/>
    <property type="molecule type" value="Genomic_DNA"/>
</dbReference>
<dbReference type="Proteomes" id="UP000183376">
    <property type="component" value="Chromosome I"/>
</dbReference>
<dbReference type="RefSeq" id="WP_030429187.1">
    <property type="nucleotide sequence ID" value="NZ_JOEF01000006.1"/>
</dbReference>
<protein>
    <recommendedName>
        <fullName evidence="3">Homeodomain-like domain-containing protein</fullName>
    </recommendedName>
</protein>
<dbReference type="OrthoDB" id="3579809at2"/>
<dbReference type="AlphaFoldDB" id="A0A1G9REN6"/>
<accession>A0A1G9REN6</accession>
<proteinExistence type="predicted"/>
<evidence type="ECO:0008006" key="3">
    <source>
        <dbReference type="Google" id="ProtNLM"/>
    </source>
</evidence>
<evidence type="ECO:0000313" key="2">
    <source>
        <dbReference type="Proteomes" id="UP000183376"/>
    </source>
</evidence>
<organism evidence="1 2">
    <name type="scientific">Allokutzneria albata</name>
    <name type="common">Kibdelosporangium albatum</name>
    <dbReference type="NCBI Taxonomy" id="211114"/>
    <lineage>
        <taxon>Bacteria</taxon>
        <taxon>Bacillati</taxon>
        <taxon>Actinomycetota</taxon>
        <taxon>Actinomycetes</taxon>
        <taxon>Pseudonocardiales</taxon>
        <taxon>Pseudonocardiaceae</taxon>
        <taxon>Allokutzneria</taxon>
    </lineage>
</organism>
<evidence type="ECO:0000313" key="1">
    <source>
        <dbReference type="EMBL" id="SDM20895.1"/>
    </source>
</evidence>
<dbReference type="eggNOG" id="ENOG50334KM">
    <property type="taxonomic scope" value="Bacteria"/>
</dbReference>
<sequence>MEVDRLATLVGQAGDDDPLKALHAAAEIRHEAERIEAVQVRRARTRGVPWALIAEALGVSKQAVHKKYGGSRFSQRG</sequence>
<keyword evidence="2" id="KW-1185">Reference proteome</keyword>
<reference evidence="1 2" key="1">
    <citation type="submission" date="2016-10" db="EMBL/GenBank/DDBJ databases">
        <authorList>
            <person name="de Groot N.N."/>
        </authorList>
    </citation>
    <scope>NUCLEOTIDE SEQUENCE [LARGE SCALE GENOMIC DNA]</scope>
    <source>
        <strain evidence="1 2">DSM 44149</strain>
    </source>
</reference>
<dbReference type="STRING" id="211114.SAMN04489726_0370"/>
<name>A0A1G9REN6_ALLAB</name>
<gene>
    <name evidence="1" type="ORF">SAMN04489726_0370</name>
</gene>